<dbReference type="Proteomes" id="UP000175707">
    <property type="component" value="Unassembled WGS sequence"/>
</dbReference>
<dbReference type="AlphaFoldDB" id="A0A1E7YNF8"/>
<reference evidence="3 4" key="1">
    <citation type="submission" date="2016-06" db="EMBL/GenBank/DDBJ databases">
        <title>Gene turnover analysis identifies the evolutionary adaptation of the extremophile Acidithiobacillus caldus.</title>
        <authorList>
            <person name="Zhang X."/>
        </authorList>
    </citation>
    <scope>NUCLEOTIDE SEQUENCE [LARGE SCALE GENOMIC DNA]</scope>
    <source>
        <strain evidence="1 3">DX</strain>
        <strain evidence="2 4">S1</strain>
    </source>
</reference>
<comment type="caution">
    <text evidence="1">The sequence shown here is derived from an EMBL/GenBank/DDBJ whole genome shotgun (WGS) entry which is preliminary data.</text>
</comment>
<name>A0A1E7YNF8_9PROT</name>
<dbReference type="EMBL" id="LZYH01000596">
    <property type="protein sequence ID" value="OFC58116.1"/>
    <property type="molecule type" value="Genomic_DNA"/>
</dbReference>
<organism evidence="1 3">
    <name type="scientific">Acidithiobacillus caldus</name>
    <dbReference type="NCBI Taxonomy" id="33059"/>
    <lineage>
        <taxon>Bacteria</taxon>
        <taxon>Pseudomonadati</taxon>
        <taxon>Pseudomonadota</taxon>
        <taxon>Acidithiobacillia</taxon>
        <taxon>Acidithiobacillales</taxon>
        <taxon>Acidithiobacillaceae</taxon>
        <taxon>Acidithiobacillus</taxon>
    </lineage>
</organism>
<accession>A0A1E7YNF8</accession>
<dbReference type="EMBL" id="LZYE01000183">
    <property type="protein sequence ID" value="OFC36004.1"/>
    <property type="molecule type" value="Genomic_DNA"/>
</dbReference>
<evidence type="ECO:0000313" key="1">
    <source>
        <dbReference type="EMBL" id="OFC36004.1"/>
    </source>
</evidence>
<dbReference type="Proteomes" id="UP000175616">
    <property type="component" value="Unassembled WGS sequence"/>
</dbReference>
<sequence>MAKSYSHERGMPIVKKRHREIRHQQTREHSSGRPNVVVDAGVLLDIAPVWHQCAQQTLRRELVQVANALSLPDRFGLSSTEALAVLQDFERCGGWARLELFPEARAMVCSLKELGACVWVMANAPEACGPELDLSLAGVVDPERILALGNWATAQDRVQMLERLQARSYLDVETHTLNAAVDVVPFVACWYRGYSGLEIPDAAVTIIDELGDFPAVLFDWFGHFSIRRA</sequence>
<proteinExistence type="predicted"/>
<evidence type="ECO:0000313" key="2">
    <source>
        <dbReference type="EMBL" id="OFC58116.1"/>
    </source>
</evidence>
<evidence type="ECO:0000313" key="3">
    <source>
        <dbReference type="Proteomes" id="UP000175616"/>
    </source>
</evidence>
<protein>
    <recommendedName>
        <fullName evidence="5">HAD family hydrolase</fullName>
    </recommendedName>
</protein>
<dbReference type="RefSeq" id="WP_014003162.1">
    <property type="nucleotide sequence ID" value="NZ_LZYE01000183.1"/>
</dbReference>
<evidence type="ECO:0008006" key="5">
    <source>
        <dbReference type="Google" id="ProtNLM"/>
    </source>
</evidence>
<evidence type="ECO:0000313" key="4">
    <source>
        <dbReference type="Proteomes" id="UP000175707"/>
    </source>
</evidence>
<dbReference type="GeneID" id="92931931"/>
<gene>
    <name evidence="1" type="ORF">BAE27_06840</name>
    <name evidence="2" type="ORF">BAE30_09370</name>
</gene>